<dbReference type="AlphaFoldDB" id="A0A336JZD6"/>
<evidence type="ECO:0000313" key="9">
    <source>
        <dbReference type="EMBL" id="SSX17863.1"/>
    </source>
</evidence>
<dbReference type="SMART" id="SM00408">
    <property type="entry name" value="IGc2"/>
    <property type="match status" value="1"/>
</dbReference>
<keyword evidence="6" id="KW-0472">Membrane</keyword>
<keyword evidence="2" id="KW-0732">Signal</keyword>
<keyword evidence="6" id="KW-0812">Transmembrane</keyword>
<dbReference type="VEuPathDB" id="VectorBase:CSON004138"/>
<evidence type="ECO:0000256" key="4">
    <source>
        <dbReference type="ARBA" id="ARBA00023157"/>
    </source>
</evidence>
<keyword evidence="3" id="KW-0677">Repeat</keyword>
<protein>
    <submittedName>
        <fullName evidence="8">CSON004138 protein</fullName>
    </submittedName>
</protein>
<dbReference type="SUPFAM" id="SSF48726">
    <property type="entry name" value="Immunoglobulin"/>
    <property type="match status" value="1"/>
</dbReference>
<dbReference type="Pfam" id="PF13927">
    <property type="entry name" value="Ig_3"/>
    <property type="match status" value="1"/>
</dbReference>
<feature type="region of interest" description="Disordered" evidence="5">
    <location>
        <begin position="1193"/>
        <end position="1213"/>
    </location>
</feature>
<evidence type="ECO:0000256" key="1">
    <source>
        <dbReference type="ARBA" id="ARBA00022614"/>
    </source>
</evidence>
<evidence type="ECO:0000256" key="5">
    <source>
        <dbReference type="SAM" id="MobiDB-lite"/>
    </source>
</evidence>
<dbReference type="SMART" id="SM00365">
    <property type="entry name" value="LRR_SD22"/>
    <property type="match status" value="7"/>
</dbReference>
<dbReference type="Pfam" id="PF13855">
    <property type="entry name" value="LRR_8"/>
    <property type="match status" value="3"/>
</dbReference>
<keyword evidence="4" id="KW-1015">Disulfide bond</keyword>
<dbReference type="SMART" id="SM00369">
    <property type="entry name" value="LRR_TYP"/>
    <property type="match status" value="13"/>
</dbReference>
<dbReference type="Gene3D" id="2.60.40.10">
    <property type="entry name" value="Immunoglobulins"/>
    <property type="match status" value="1"/>
</dbReference>
<dbReference type="InterPro" id="IPR003599">
    <property type="entry name" value="Ig_sub"/>
</dbReference>
<sequence>MQFNTYNNNKKKLFKKMLSRKFILISVIYVVLACCIKDSLQECSMTKNVMNGDVLKCSASPIDDVTRYCETHTAQLTTHQIKELHLDEIFIRNQQNTDKDLNTIISSLINEHPISILSWIKSNLTDDQIQYLLNSDNKTQASVSQRKLDKLRELDLSKNQIVELRRSYFQTVNKKLKTLKVSSNLITTLHADTFTELADLRGLYLNGNQLKNLSLHLFANLPTLITLDLSNASLIDLPRSVFEGLTSLKELYLASNRLYVLPFQVFREVKVLEILDLSHNQLVSFLDNNFIHNEHLKILNLKDNRIEKISKYGFYGLRELEQLDLSYNSISHIDRNAFDTLERLKHLNLDKNSFETISVSTFAALRSLQSLKISDNSKLTNLPNGIFANQFQLSELVIDNTGIERFGNWISRDNFTVNKVILKNLKYLSIRHNEKLVEIDAITFKNLIGLEVLYLSDNALNSIPKEIGELRALRVLDVSNNSLSSIPEQISHLHMLRYLNLLHNDYACDCNMHWIVKWIDDLQNRTNTSAHELMRLSELKCRHGYPGDILKVLQHLHCIKPVLLASSLNNMYQLKEDATLECSFAGNPHPEIVWVTPQMEILRYNLDPDQKPVHTDHNGKYEQHIKYRFLSEKNFTNQKEINVTLPPGITVFENGILKIHKVSRHDSGLYTCFAMNNMGNASADIRLYIDPIVFYNVKIYSLIFGAICAFGFLLLTLLIQAMAWCFIRFNLIELICTNCCGYCYNRDKTSSRSKQIYGMLDNIEHYKSQQLEKLRENYTQQVTRIKENCAQQVEWIQGSYSSQAKHVREIRDYGSHHITALKDQYCDQVRRVRDYSTSQLNWVRENYVFQRNKIRKFSAHQVIRLREGYKYQQQTLNKVLENLPSFYFENCRARCEEDEDIDDAVNTLVVSNAYRAQNMRFIAGNESSYFEVYIKTKLDQLATDDPLMLRDTPTKERNPENYSTKSYDESKASVYFTPTEADLLSPQAPQTSPIHINYINGSDTSSIETPKSWKNANKRFVFDSQKYRMSKRTNRLRGGDYLAEEARLDNGDLGVPFMGDYYDDALEDEVDNTKKSCKSKRANYASNHSEREPLTGVVHPIPSTSKEFHSFEDINVIEKPPLPVCAVGPQIIPILKPSIKKQNSKIQLDEKNKNLITAIVEEDPKFTKAKGHSMIKPSASLPEITSLFKMNGTDGNKGPTTSNSSNCNTTNNQHHGKHVIIALESEHA</sequence>
<feature type="transmembrane region" description="Helical" evidence="6">
    <location>
        <begin position="699"/>
        <end position="719"/>
    </location>
</feature>
<dbReference type="InterPro" id="IPR032675">
    <property type="entry name" value="LRR_dom_sf"/>
</dbReference>
<accession>A0A336JZD6</accession>
<dbReference type="InterPro" id="IPR003591">
    <property type="entry name" value="Leu-rich_rpt_typical-subtyp"/>
</dbReference>
<evidence type="ECO:0000256" key="3">
    <source>
        <dbReference type="ARBA" id="ARBA00022737"/>
    </source>
</evidence>
<evidence type="ECO:0000259" key="7">
    <source>
        <dbReference type="PROSITE" id="PS50835"/>
    </source>
</evidence>
<dbReference type="PANTHER" id="PTHR24369:SF210">
    <property type="entry name" value="CHAOPTIN-RELATED"/>
    <property type="match status" value="1"/>
</dbReference>
<dbReference type="InterPro" id="IPR007110">
    <property type="entry name" value="Ig-like_dom"/>
</dbReference>
<dbReference type="InterPro" id="IPR001611">
    <property type="entry name" value="Leu-rich_rpt"/>
</dbReference>
<dbReference type="InterPro" id="IPR050541">
    <property type="entry name" value="LRR_TM_domain-containing"/>
</dbReference>
<keyword evidence="1" id="KW-0433">Leucine-rich repeat</keyword>
<evidence type="ECO:0000256" key="6">
    <source>
        <dbReference type="SAM" id="Phobius"/>
    </source>
</evidence>
<dbReference type="SMART" id="SM00364">
    <property type="entry name" value="LRR_BAC"/>
    <property type="match status" value="7"/>
</dbReference>
<evidence type="ECO:0000313" key="8">
    <source>
        <dbReference type="EMBL" id="SSW97477.1"/>
    </source>
</evidence>
<dbReference type="InterPro" id="IPR013783">
    <property type="entry name" value="Ig-like_fold"/>
</dbReference>
<organism evidence="8">
    <name type="scientific">Culicoides sonorensis</name>
    <name type="common">Biting midge</name>
    <dbReference type="NCBI Taxonomy" id="179676"/>
    <lineage>
        <taxon>Eukaryota</taxon>
        <taxon>Metazoa</taxon>
        <taxon>Ecdysozoa</taxon>
        <taxon>Arthropoda</taxon>
        <taxon>Hexapoda</taxon>
        <taxon>Insecta</taxon>
        <taxon>Pterygota</taxon>
        <taxon>Neoptera</taxon>
        <taxon>Endopterygota</taxon>
        <taxon>Diptera</taxon>
        <taxon>Nematocera</taxon>
        <taxon>Chironomoidea</taxon>
        <taxon>Ceratopogonidae</taxon>
        <taxon>Ceratopogoninae</taxon>
        <taxon>Culicoides</taxon>
        <taxon>Monoculicoides</taxon>
    </lineage>
</organism>
<dbReference type="Gene3D" id="3.80.10.10">
    <property type="entry name" value="Ribonuclease Inhibitor"/>
    <property type="match status" value="3"/>
</dbReference>
<dbReference type="InterPro" id="IPR003598">
    <property type="entry name" value="Ig_sub2"/>
</dbReference>
<dbReference type="InterPro" id="IPR036179">
    <property type="entry name" value="Ig-like_dom_sf"/>
</dbReference>
<dbReference type="SUPFAM" id="SSF52058">
    <property type="entry name" value="L domain-like"/>
    <property type="match status" value="2"/>
</dbReference>
<name>A0A336JZD6_CULSO</name>
<gene>
    <name evidence="8" type="primary">CSON004138</name>
</gene>
<dbReference type="FunFam" id="3.80.10.10:FF:001164">
    <property type="entry name" value="GH01279p"/>
    <property type="match status" value="1"/>
</dbReference>
<dbReference type="PROSITE" id="PS51450">
    <property type="entry name" value="LRR"/>
    <property type="match status" value="5"/>
</dbReference>
<dbReference type="PANTHER" id="PTHR24369">
    <property type="entry name" value="ANTIGEN BSP, PUTATIVE-RELATED"/>
    <property type="match status" value="1"/>
</dbReference>
<feature type="compositionally biased region" description="Low complexity" evidence="5">
    <location>
        <begin position="1200"/>
        <end position="1212"/>
    </location>
</feature>
<dbReference type="GO" id="GO:0005886">
    <property type="term" value="C:plasma membrane"/>
    <property type="evidence" value="ECO:0007669"/>
    <property type="project" value="TreeGrafter"/>
</dbReference>
<proteinExistence type="predicted"/>
<dbReference type="EMBL" id="UFQT01000017">
    <property type="protein sequence ID" value="SSX17863.1"/>
    <property type="molecule type" value="Genomic_DNA"/>
</dbReference>
<dbReference type="EMBL" id="UFQS01000017">
    <property type="protein sequence ID" value="SSW97477.1"/>
    <property type="molecule type" value="Genomic_DNA"/>
</dbReference>
<evidence type="ECO:0000256" key="2">
    <source>
        <dbReference type="ARBA" id="ARBA00022729"/>
    </source>
</evidence>
<feature type="domain" description="Ig-like" evidence="7">
    <location>
        <begin position="561"/>
        <end position="688"/>
    </location>
</feature>
<reference evidence="9" key="2">
    <citation type="submission" date="2018-07" db="EMBL/GenBank/DDBJ databases">
        <authorList>
            <person name="Quirk P.G."/>
            <person name="Krulwich T.A."/>
        </authorList>
    </citation>
    <scope>NUCLEOTIDE SEQUENCE</scope>
</reference>
<keyword evidence="6" id="KW-1133">Transmembrane helix</keyword>
<reference evidence="8" key="1">
    <citation type="submission" date="2018-04" db="EMBL/GenBank/DDBJ databases">
        <authorList>
            <person name="Go L.Y."/>
            <person name="Mitchell J.A."/>
        </authorList>
    </citation>
    <scope>NUCLEOTIDE SEQUENCE</scope>
    <source>
        <tissue evidence="8">Whole organism</tissue>
    </source>
</reference>
<dbReference type="SMART" id="SM00409">
    <property type="entry name" value="IG"/>
    <property type="match status" value="1"/>
</dbReference>
<dbReference type="PROSITE" id="PS50835">
    <property type="entry name" value="IG_LIKE"/>
    <property type="match status" value="1"/>
</dbReference>